<dbReference type="GO" id="GO:0003677">
    <property type="term" value="F:DNA binding"/>
    <property type="evidence" value="ECO:0007669"/>
    <property type="project" value="InterPro"/>
</dbReference>
<proteinExistence type="predicted"/>
<reference evidence="1 2" key="1">
    <citation type="journal article" date="2019" name="Environ. Microbiol.">
        <title>Species interactions and distinct microbial communities in high Arctic permafrost affected cryosols are associated with the CH4 and CO2 gas fluxes.</title>
        <authorList>
            <person name="Altshuler I."/>
            <person name="Hamel J."/>
            <person name="Turney S."/>
            <person name="Magnuson E."/>
            <person name="Levesque R."/>
            <person name="Greer C."/>
            <person name="Whyte L.G."/>
        </authorList>
    </citation>
    <scope>NUCLEOTIDE SEQUENCE [LARGE SCALE GENOMIC DNA]</scope>
    <source>
        <strain evidence="1 2">S13Y</strain>
    </source>
</reference>
<protein>
    <recommendedName>
        <fullName evidence="3">Transposase</fullName>
    </recommendedName>
</protein>
<keyword evidence="2" id="KW-1185">Reference proteome</keyword>
<comment type="caution">
    <text evidence="1">The sequence shown here is derived from an EMBL/GenBank/DDBJ whole genome shotgun (WGS) entry which is preliminary data.</text>
</comment>
<gene>
    <name evidence="1" type="ORF">EAH88_17155</name>
</gene>
<evidence type="ECO:0000313" key="1">
    <source>
        <dbReference type="EMBL" id="TPG04715.1"/>
    </source>
</evidence>
<dbReference type="Proteomes" id="UP000319486">
    <property type="component" value="Unassembled WGS sequence"/>
</dbReference>
<evidence type="ECO:0000313" key="2">
    <source>
        <dbReference type="Proteomes" id="UP000319486"/>
    </source>
</evidence>
<organism evidence="1 2">
    <name type="scientific">Rhodanobacter glycinis</name>
    <dbReference type="NCBI Taxonomy" id="582702"/>
    <lineage>
        <taxon>Bacteria</taxon>
        <taxon>Pseudomonadati</taxon>
        <taxon>Pseudomonadota</taxon>
        <taxon>Gammaproteobacteria</taxon>
        <taxon>Lysobacterales</taxon>
        <taxon>Rhodanobacteraceae</taxon>
        <taxon>Rhodanobacter</taxon>
    </lineage>
</organism>
<dbReference type="GO" id="GO:0004803">
    <property type="term" value="F:transposase activity"/>
    <property type="evidence" value="ECO:0007669"/>
    <property type="project" value="InterPro"/>
</dbReference>
<dbReference type="Pfam" id="PF01527">
    <property type="entry name" value="HTH_Tnp_1"/>
    <property type="match status" value="1"/>
</dbReference>
<dbReference type="AlphaFoldDB" id="A0A502BU09"/>
<accession>A0A502BU09</accession>
<sequence>MKQVEAGLAVAELCRRHCVSTAIVYLWRSSTAK</sequence>
<dbReference type="GO" id="GO:0006313">
    <property type="term" value="P:DNA transposition"/>
    <property type="evidence" value="ECO:0007669"/>
    <property type="project" value="InterPro"/>
</dbReference>
<evidence type="ECO:0008006" key="3">
    <source>
        <dbReference type="Google" id="ProtNLM"/>
    </source>
</evidence>
<dbReference type="EMBL" id="RCZO01000012">
    <property type="protein sequence ID" value="TPG04715.1"/>
    <property type="molecule type" value="Genomic_DNA"/>
</dbReference>
<name>A0A502BU09_9GAMM</name>
<dbReference type="InterPro" id="IPR002514">
    <property type="entry name" value="Transposase_8"/>
</dbReference>